<keyword evidence="6 8" id="KW-1133">Transmembrane helix</keyword>
<evidence type="ECO:0000256" key="1">
    <source>
        <dbReference type="ARBA" id="ARBA00004651"/>
    </source>
</evidence>
<keyword evidence="4" id="KW-1003">Cell membrane</keyword>
<dbReference type="EMBL" id="CP022198">
    <property type="protein sequence ID" value="AXA68465.1"/>
    <property type="molecule type" value="Genomic_DNA"/>
</dbReference>
<feature type="transmembrane region" description="Helical" evidence="8">
    <location>
        <begin position="186"/>
        <end position="204"/>
    </location>
</feature>
<evidence type="ECO:0000256" key="4">
    <source>
        <dbReference type="ARBA" id="ARBA00022475"/>
    </source>
</evidence>
<feature type="transmembrane region" description="Helical" evidence="8">
    <location>
        <begin position="55"/>
        <end position="72"/>
    </location>
</feature>
<feature type="transmembrane region" description="Helical" evidence="8">
    <location>
        <begin position="143"/>
        <end position="166"/>
    </location>
</feature>
<keyword evidence="3" id="KW-0813">Transport</keyword>
<dbReference type="InterPro" id="IPR006043">
    <property type="entry name" value="NCS2"/>
</dbReference>
<dbReference type="GO" id="GO:0005886">
    <property type="term" value="C:plasma membrane"/>
    <property type="evidence" value="ECO:0007669"/>
    <property type="project" value="UniProtKB-SubCell"/>
</dbReference>
<dbReference type="PANTHER" id="PTHR42810:SF2">
    <property type="entry name" value="PURINE PERMEASE C1399.01C-RELATED"/>
    <property type="match status" value="1"/>
</dbReference>
<dbReference type="NCBIfam" id="TIGR00801">
    <property type="entry name" value="ncs2"/>
    <property type="match status" value="1"/>
</dbReference>
<feature type="transmembrane region" description="Helical" evidence="8">
    <location>
        <begin position="337"/>
        <end position="359"/>
    </location>
</feature>
<accession>A0A2Z5ACB6</accession>
<feature type="transmembrane region" description="Helical" evidence="8">
    <location>
        <begin position="84"/>
        <end position="106"/>
    </location>
</feature>
<organism evidence="9 10">
    <name type="scientific">Pseudomonas oryzihabitans</name>
    <dbReference type="NCBI Taxonomy" id="47885"/>
    <lineage>
        <taxon>Bacteria</taxon>
        <taxon>Pseudomonadati</taxon>
        <taxon>Pseudomonadota</taxon>
        <taxon>Gammaproteobacteria</taxon>
        <taxon>Pseudomonadales</taxon>
        <taxon>Pseudomonadaceae</taxon>
        <taxon>Pseudomonas</taxon>
    </lineage>
</organism>
<dbReference type="Pfam" id="PF00860">
    <property type="entry name" value="Xan_ur_permease"/>
    <property type="match status" value="1"/>
</dbReference>
<evidence type="ECO:0000256" key="6">
    <source>
        <dbReference type="ARBA" id="ARBA00022989"/>
    </source>
</evidence>
<feature type="transmembrane region" description="Helical" evidence="8">
    <location>
        <begin position="20"/>
        <end position="43"/>
    </location>
</feature>
<gene>
    <name evidence="9" type="ORF">CE139_22550</name>
</gene>
<dbReference type="NCBIfam" id="TIGR03173">
    <property type="entry name" value="pbuX"/>
    <property type="match status" value="1"/>
</dbReference>
<dbReference type="Proteomes" id="UP000250579">
    <property type="component" value="Chromosome"/>
</dbReference>
<dbReference type="InterPro" id="IPR017588">
    <property type="entry name" value="UacT-like"/>
</dbReference>
<evidence type="ECO:0000313" key="9">
    <source>
        <dbReference type="EMBL" id="AXA68465.1"/>
    </source>
</evidence>
<feature type="transmembrane region" description="Helical" evidence="8">
    <location>
        <begin position="365"/>
        <end position="386"/>
    </location>
</feature>
<feature type="transmembrane region" description="Helical" evidence="8">
    <location>
        <begin position="211"/>
        <end position="231"/>
    </location>
</feature>
<sequence>MSQPSRSELLYGPHDRPRPLIALLAAIQHLLAIIVPIVTPGLLICQALGVSPRDTNLIVSMSLVISGIATFVQCRRFGPFGAGLLIVQGTSFNFVGPLIAGGALMVKNGTPVEAVMAAIFGVVMAGSFVEMGVSRVLPFVKRLITPLVTGIVVLMIGLTLIKVGLISMGGGFAALGNGTFANGENLLLSGTVLATIVVLNRLPLRGLRSSAIVVALLLGYALAAWLGRLNFSGMHEAAWVQIPMPLHFGLGFSWSLFVPLLVIYLVTSLEAIGDITATSKVSREPVEGPLWMQRIKGGVLVNGANSLLAGLFNTFPSSVFAQNNGVIQLTGIASRHVGLWIAAILVLLGLFPAVAGVIQAVPEPVLGGAAMVMFGAVAASGINILASVELDRRALLIIAVSLALGLGISQVPEFLAHMPAGLKAVLESGVATGGLCALLMNWFLPETPRAAD</sequence>
<evidence type="ECO:0000313" key="10">
    <source>
        <dbReference type="Proteomes" id="UP000250579"/>
    </source>
</evidence>
<dbReference type="STRING" id="47885.APT59_17355"/>
<feature type="transmembrane region" description="Helical" evidence="8">
    <location>
        <begin position="112"/>
        <end position="131"/>
    </location>
</feature>
<evidence type="ECO:0000256" key="3">
    <source>
        <dbReference type="ARBA" id="ARBA00022448"/>
    </source>
</evidence>
<dbReference type="RefSeq" id="WP_208692499.1">
    <property type="nucleotide sequence ID" value="NZ_CP022198.1"/>
</dbReference>
<protein>
    <submittedName>
        <fullName evidence="9">Xanthine permease XanP</fullName>
    </submittedName>
</protein>
<reference evidence="9 10" key="1">
    <citation type="submission" date="2017-06" db="EMBL/GenBank/DDBJ databases">
        <title>Evolution towards high GC content and high-temperature stress adaptation in endophytic Pseudomonas oryzihabitans impacted its plant-growth promoting traits.</title>
        <authorList>
            <person name="Nascimento F.X."/>
        </authorList>
    </citation>
    <scope>NUCLEOTIDE SEQUENCE [LARGE SCALE GENOMIC DNA]</scope>
    <source>
        <strain evidence="9 10">MS8</strain>
    </source>
</reference>
<keyword evidence="7 8" id="KW-0472">Membrane</keyword>
<dbReference type="AlphaFoldDB" id="A0A2Z5ACB6"/>
<evidence type="ECO:0000256" key="2">
    <source>
        <dbReference type="ARBA" id="ARBA00008821"/>
    </source>
</evidence>
<evidence type="ECO:0000256" key="7">
    <source>
        <dbReference type="ARBA" id="ARBA00023136"/>
    </source>
</evidence>
<dbReference type="PANTHER" id="PTHR42810">
    <property type="entry name" value="PURINE PERMEASE C1399.01C-RELATED"/>
    <property type="match status" value="1"/>
</dbReference>
<feature type="transmembrane region" description="Helical" evidence="8">
    <location>
        <begin position="393"/>
        <end position="412"/>
    </location>
</feature>
<evidence type="ECO:0000256" key="5">
    <source>
        <dbReference type="ARBA" id="ARBA00022692"/>
    </source>
</evidence>
<dbReference type="PROSITE" id="PS01116">
    <property type="entry name" value="XANTH_URACIL_PERMASE"/>
    <property type="match status" value="1"/>
</dbReference>
<name>A0A2Z5ACB6_9PSED</name>
<feature type="transmembrane region" description="Helical" evidence="8">
    <location>
        <begin position="424"/>
        <end position="444"/>
    </location>
</feature>
<dbReference type="GO" id="GO:0042907">
    <property type="term" value="F:xanthine transmembrane transporter activity"/>
    <property type="evidence" value="ECO:0007669"/>
    <property type="project" value="TreeGrafter"/>
</dbReference>
<evidence type="ECO:0000256" key="8">
    <source>
        <dbReference type="SAM" id="Phobius"/>
    </source>
</evidence>
<comment type="similarity">
    <text evidence="2">Belongs to the nucleobase:cation symporter-2 (NCS2) (TC 2.A.40) family.</text>
</comment>
<comment type="subcellular location">
    <subcellularLocation>
        <location evidence="1">Cell membrane</location>
        <topology evidence="1">Multi-pass membrane protein</topology>
    </subcellularLocation>
</comment>
<proteinExistence type="inferred from homology"/>
<dbReference type="InterPro" id="IPR006042">
    <property type="entry name" value="Xan_ur_permease"/>
</dbReference>
<dbReference type="NCBIfam" id="NF037981">
    <property type="entry name" value="NCS2_1"/>
    <property type="match status" value="1"/>
</dbReference>
<keyword evidence="5 8" id="KW-0812">Transmembrane</keyword>
<feature type="transmembrane region" description="Helical" evidence="8">
    <location>
        <begin position="251"/>
        <end position="273"/>
    </location>
</feature>